<reference evidence="2" key="2">
    <citation type="submission" date="2021-04" db="EMBL/GenBank/DDBJ databases">
        <authorList>
            <person name="Gilroy R."/>
        </authorList>
    </citation>
    <scope>NUCLEOTIDE SEQUENCE</scope>
    <source>
        <strain evidence="2">ChiSxjej3B15-572</strain>
    </source>
</reference>
<organism evidence="2 3">
    <name type="scientific">Candidatus Limosilactobacillus merdigallinarum</name>
    <dbReference type="NCBI Taxonomy" id="2838652"/>
    <lineage>
        <taxon>Bacteria</taxon>
        <taxon>Bacillati</taxon>
        <taxon>Bacillota</taxon>
        <taxon>Bacilli</taxon>
        <taxon>Lactobacillales</taxon>
        <taxon>Lactobacillaceae</taxon>
        <taxon>Limosilactobacillus</taxon>
    </lineage>
</organism>
<dbReference type="InterPro" id="IPR036237">
    <property type="entry name" value="Xyl_isomerase-like_sf"/>
</dbReference>
<evidence type="ECO:0000313" key="3">
    <source>
        <dbReference type="Proteomes" id="UP000824231"/>
    </source>
</evidence>
<dbReference type="GO" id="GO:0016853">
    <property type="term" value="F:isomerase activity"/>
    <property type="evidence" value="ECO:0007669"/>
    <property type="project" value="UniProtKB-KW"/>
</dbReference>
<dbReference type="Gene3D" id="3.20.20.150">
    <property type="entry name" value="Divalent-metal-dependent TIM barrel enzymes"/>
    <property type="match status" value="1"/>
</dbReference>
<accession>A0A9D1VGV9</accession>
<sequence>MLPRLGLKGSSDMAQINDRLSYHPFTYEFFTQVSDFTPTGFTHLQQAVEYVKKAGVPHIVLHHPMQFKEWHTELIAPADRYPELYAFVEQSTKMLIQLAKDQDVQCLVHGSYANETQQFIDCYDSLADARKASFERMDRFAQIGGNHIMFENSISPIFSYGDPAMEERILQHHYRLAFDTSHCFIDLHGDNKGLQASLKHLQPQIVHYHLVDSMGVTHDSLPLGQGKINWQTVLPLLNPNDSSIYEIALHNNNHCAEQLASHRYLQSISQQN</sequence>
<protein>
    <submittedName>
        <fullName evidence="2">Sugar phosphate isomerase/epimerase</fullName>
    </submittedName>
</protein>
<dbReference type="EMBL" id="DXFH01000001">
    <property type="protein sequence ID" value="HIX35009.1"/>
    <property type="molecule type" value="Genomic_DNA"/>
</dbReference>
<gene>
    <name evidence="2" type="ORF">H9856_01125</name>
</gene>
<dbReference type="SUPFAM" id="SSF51658">
    <property type="entry name" value="Xylose isomerase-like"/>
    <property type="match status" value="1"/>
</dbReference>
<feature type="domain" description="Xylose isomerase-like TIM barrel" evidence="1">
    <location>
        <begin position="42"/>
        <end position="241"/>
    </location>
</feature>
<reference evidence="2" key="1">
    <citation type="journal article" date="2021" name="PeerJ">
        <title>Extensive microbial diversity within the chicken gut microbiome revealed by metagenomics and culture.</title>
        <authorList>
            <person name="Gilroy R."/>
            <person name="Ravi A."/>
            <person name="Getino M."/>
            <person name="Pursley I."/>
            <person name="Horton D.L."/>
            <person name="Alikhan N.F."/>
            <person name="Baker D."/>
            <person name="Gharbi K."/>
            <person name="Hall N."/>
            <person name="Watson M."/>
            <person name="Adriaenssens E.M."/>
            <person name="Foster-Nyarko E."/>
            <person name="Jarju S."/>
            <person name="Secka A."/>
            <person name="Antonio M."/>
            <person name="Oren A."/>
            <person name="Chaudhuri R.R."/>
            <person name="La Ragione R."/>
            <person name="Hildebrand F."/>
            <person name="Pallen M.J."/>
        </authorList>
    </citation>
    <scope>NUCLEOTIDE SEQUENCE</scope>
    <source>
        <strain evidence="2">ChiSxjej3B15-572</strain>
    </source>
</reference>
<keyword evidence="2" id="KW-0413">Isomerase</keyword>
<dbReference type="AlphaFoldDB" id="A0A9D1VGV9"/>
<dbReference type="InterPro" id="IPR013022">
    <property type="entry name" value="Xyl_isomerase-like_TIM-brl"/>
</dbReference>
<comment type="caution">
    <text evidence="2">The sequence shown here is derived from an EMBL/GenBank/DDBJ whole genome shotgun (WGS) entry which is preliminary data.</text>
</comment>
<evidence type="ECO:0000259" key="1">
    <source>
        <dbReference type="Pfam" id="PF01261"/>
    </source>
</evidence>
<proteinExistence type="predicted"/>
<dbReference type="Proteomes" id="UP000824231">
    <property type="component" value="Unassembled WGS sequence"/>
</dbReference>
<evidence type="ECO:0000313" key="2">
    <source>
        <dbReference type="EMBL" id="HIX35009.1"/>
    </source>
</evidence>
<name>A0A9D1VGV9_9LACO</name>
<dbReference type="Pfam" id="PF01261">
    <property type="entry name" value="AP_endonuc_2"/>
    <property type="match status" value="1"/>
</dbReference>